<feature type="transmembrane region" description="Helical" evidence="2">
    <location>
        <begin position="40"/>
        <end position="64"/>
    </location>
</feature>
<reference evidence="3 4" key="1">
    <citation type="journal article" date="2019" name="Emerg. Microbes Infect.">
        <title>Comprehensive subspecies identification of 175 nontuberculous mycobacteria species based on 7547 genomic profiles.</title>
        <authorList>
            <person name="Matsumoto Y."/>
            <person name="Kinjo T."/>
            <person name="Motooka D."/>
            <person name="Nabeya D."/>
            <person name="Jung N."/>
            <person name="Uechi K."/>
            <person name="Horii T."/>
            <person name="Iida T."/>
            <person name="Fujita J."/>
            <person name="Nakamura S."/>
        </authorList>
    </citation>
    <scope>NUCLEOTIDE SEQUENCE [LARGE SCALE GENOMIC DNA]</scope>
    <source>
        <strain evidence="3 4">JCM 14738</strain>
    </source>
</reference>
<protein>
    <submittedName>
        <fullName evidence="3">Uncharacterized protein</fullName>
    </submittedName>
</protein>
<dbReference type="STRING" id="44010.AWC00_20240"/>
<feature type="region of interest" description="Disordered" evidence="1">
    <location>
        <begin position="1"/>
        <end position="23"/>
    </location>
</feature>
<name>A0A1X1T1B4_9MYCO</name>
<keyword evidence="2" id="KW-1133">Transmembrane helix</keyword>
<sequence length="154" mass="17163">MAKSSTNEQSSKTDESATEDLPLGTTKETARLHKLLQRGIMVCLFGLVLEGAFTLPFLAIWFGYPTLSFTEICSELMKVRYSNESLECKYPYPFPGPPWGGAPEGAGINTAQDQWGVQPKPLYPRLGFRELVRIHDQRIARQHAAQQNGSTPHP</sequence>
<proteinExistence type="predicted"/>
<gene>
    <name evidence="3" type="ORF">MCNS_45840</name>
</gene>
<dbReference type="Proteomes" id="UP000467385">
    <property type="component" value="Chromosome"/>
</dbReference>
<keyword evidence="2" id="KW-0812">Transmembrane</keyword>
<dbReference type="OrthoDB" id="4552130at2"/>
<dbReference type="EMBL" id="AP022613">
    <property type="protein sequence ID" value="BBZ41521.1"/>
    <property type="molecule type" value="Genomic_DNA"/>
</dbReference>
<feature type="compositionally biased region" description="Polar residues" evidence="1">
    <location>
        <begin position="1"/>
        <end position="10"/>
    </location>
</feature>
<evidence type="ECO:0000256" key="1">
    <source>
        <dbReference type="SAM" id="MobiDB-lite"/>
    </source>
</evidence>
<dbReference type="AlphaFoldDB" id="A0A1X1T1B4"/>
<evidence type="ECO:0000256" key="2">
    <source>
        <dbReference type="SAM" id="Phobius"/>
    </source>
</evidence>
<evidence type="ECO:0000313" key="4">
    <source>
        <dbReference type="Proteomes" id="UP000467385"/>
    </source>
</evidence>
<evidence type="ECO:0000313" key="3">
    <source>
        <dbReference type="EMBL" id="BBZ41521.1"/>
    </source>
</evidence>
<keyword evidence="4" id="KW-1185">Reference proteome</keyword>
<organism evidence="3 4">
    <name type="scientific">Mycobacterium conspicuum</name>
    <dbReference type="NCBI Taxonomy" id="44010"/>
    <lineage>
        <taxon>Bacteria</taxon>
        <taxon>Bacillati</taxon>
        <taxon>Actinomycetota</taxon>
        <taxon>Actinomycetes</taxon>
        <taxon>Mycobacteriales</taxon>
        <taxon>Mycobacteriaceae</taxon>
        <taxon>Mycobacterium</taxon>
    </lineage>
</organism>
<keyword evidence="2" id="KW-0472">Membrane</keyword>
<accession>A0A1X1T1B4</accession>
<dbReference type="RefSeq" id="WP_085234578.1">
    <property type="nucleotide sequence ID" value="NZ_AP022613.1"/>
</dbReference>